<gene>
    <name evidence="1" type="ORF">ESP62_011810</name>
</gene>
<keyword evidence="2" id="KW-1185">Reference proteome</keyword>
<name>A0A641AL79_9ACTN</name>
<reference evidence="1" key="1">
    <citation type="submission" date="2019-09" db="EMBL/GenBank/DDBJ databases">
        <authorList>
            <person name="Li J."/>
        </authorList>
    </citation>
    <scope>NUCLEOTIDE SEQUENCE [LARGE SCALE GENOMIC DNA]</scope>
    <source>
        <strain evidence="1">NRBC 14897</strain>
    </source>
</reference>
<dbReference type="Proteomes" id="UP001515100">
    <property type="component" value="Unassembled WGS sequence"/>
</dbReference>
<dbReference type="OrthoDB" id="5906096at2"/>
<evidence type="ECO:0000313" key="2">
    <source>
        <dbReference type="Proteomes" id="UP001515100"/>
    </source>
</evidence>
<comment type="caution">
    <text evidence="1">The sequence shown here is derived from an EMBL/GenBank/DDBJ whole genome shotgun (WGS) entry which is preliminary data.</text>
</comment>
<protein>
    <recommendedName>
        <fullName evidence="3">Replication protein</fullName>
    </recommendedName>
</protein>
<dbReference type="EMBL" id="SDPP02000003">
    <property type="protein sequence ID" value="KAA1376123.1"/>
    <property type="molecule type" value="Genomic_DNA"/>
</dbReference>
<accession>A0A641AL79</accession>
<evidence type="ECO:0000313" key="1">
    <source>
        <dbReference type="EMBL" id="KAA1376123.1"/>
    </source>
</evidence>
<dbReference type="RefSeq" id="WP_129183851.1">
    <property type="nucleotide sequence ID" value="NZ_JAGIOG010000001.1"/>
</dbReference>
<organism evidence="1 2">
    <name type="scientific">Aeromicrobium fastidiosum</name>
    <dbReference type="NCBI Taxonomy" id="52699"/>
    <lineage>
        <taxon>Bacteria</taxon>
        <taxon>Bacillati</taxon>
        <taxon>Actinomycetota</taxon>
        <taxon>Actinomycetes</taxon>
        <taxon>Propionibacteriales</taxon>
        <taxon>Nocardioidaceae</taxon>
        <taxon>Aeromicrobium</taxon>
    </lineage>
</organism>
<evidence type="ECO:0008006" key="3">
    <source>
        <dbReference type="Google" id="ProtNLM"/>
    </source>
</evidence>
<proteinExistence type="predicted"/>
<sequence>MTRAPEGIAETAAWMRNVRRNLQRRGFPLEWAWVVECNERRDGRHAHHVHALAHGSIPPEHVLSDVAQRAGFGAVAEVRRVGHAPGAARYLWAAREKWRTIDLPHRLWTNGGHLQHSSRYFWRVDGEHVAGGWKAVSRVLREQPAD</sequence>
<dbReference type="AlphaFoldDB" id="A0A641AL79"/>